<dbReference type="SUPFAM" id="SSF88659">
    <property type="entry name" value="Sigma3 and sigma4 domains of RNA polymerase sigma factors"/>
    <property type="match status" value="1"/>
</dbReference>
<name>A0A1S1H9N4_9SPHN</name>
<dbReference type="InterPro" id="IPR000838">
    <property type="entry name" value="RNA_pol_sigma70_ECF_CS"/>
</dbReference>
<dbReference type="CDD" id="cd06171">
    <property type="entry name" value="Sigma70_r4"/>
    <property type="match status" value="1"/>
</dbReference>
<accession>A0A1S1H9N4</accession>
<gene>
    <name evidence="9" type="primary">cnrH_1</name>
    <name evidence="9" type="ORF">BHE75_00813</name>
</gene>
<dbReference type="InterPro" id="IPR007627">
    <property type="entry name" value="RNA_pol_sigma70_r2"/>
</dbReference>
<sequence>MNDTLADRTDGELAALSLAGRHSAFAEIVHRHKEPLHRLVARIIGDDDEALDIVQEAFVAAYRALASYDMGRPMRAWLSRIAINKARDWRRRRAVRRLIWTILPLDRPSDATDETPSVETVAGAREELNRVAVAIATLPSNLRETLVLRTIEGLSQAETAETLGISEKAVETRLYRARQKLADRINRSV</sequence>
<keyword evidence="4 6" id="KW-0238">DNA-binding</keyword>
<dbReference type="GO" id="GO:0003677">
    <property type="term" value="F:DNA binding"/>
    <property type="evidence" value="ECO:0007669"/>
    <property type="project" value="UniProtKB-KW"/>
</dbReference>
<evidence type="ECO:0000256" key="5">
    <source>
        <dbReference type="ARBA" id="ARBA00023163"/>
    </source>
</evidence>
<dbReference type="PROSITE" id="PS01063">
    <property type="entry name" value="SIGMA70_ECF"/>
    <property type="match status" value="1"/>
</dbReference>
<organism evidence="9 10">
    <name type="scientific">Edaphosphingomonas haloaromaticamans</name>
    <dbReference type="NCBI Taxonomy" id="653954"/>
    <lineage>
        <taxon>Bacteria</taxon>
        <taxon>Pseudomonadati</taxon>
        <taxon>Pseudomonadota</taxon>
        <taxon>Alphaproteobacteria</taxon>
        <taxon>Sphingomonadales</taxon>
        <taxon>Rhizorhabdaceae</taxon>
        <taxon>Edaphosphingomonas</taxon>
    </lineage>
</organism>
<keyword evidence="10" id="KW-1185">Reference proteome</keyword>
<dbReference type="Pfam" id="PF04542">
    <property type="entry name" value="Sigma70_r2"/>
    <property type="match status" value="1"/>
</dbReference>
<keyword evidence="2 6" id="KW-0805">Transcription regulation</keyword>
<evidence type="ECO:0000259" key="8">
    <source>
        <dbReference type="Pfam" id="PF08281"/>
    </source>
</evidence>
<dbReference type="PANTHER" id="PTHR43133">
    <property type="entry name" value="RNA POLYMERASE ECF-TYPE SIGMA FACTO"/>
    <property type="match status" value="1"/>
</dbReference>
<evidence type="ECO:0000256" key="2">
    <source>
        <dbReference type="ARBA" id="ARBA00023015"/>
    </source>
</evidence>
<dbReference type="Gene3D" id="1.10.1740.10">
    <property type="match status" value="1"/>
</dbReference>
<dbReference type="InterPro" id="IPR039425">
    <property type="entry name" value="RNA_pol_sigma-70-like"/>
</dbReference>
<protein>
    <recommendedName>
        <fullName evidence="6">RNA polymerase sigma factor</fullName>
    </recommendedName>
</protein>
<evidence type="ECO:0000313" key="10">
    <source>
        <dbReference type="Proteomes" id="UP000179467"/>
    </source>
</evidence>
<dbReference type="InterPro" id="IPR036388">
    <property type="entry name" value="WH-like_DNA-bd_sf"/>
</dbReference>
<feature type="domain" description="RNA polymerase sigma factor 70 region 4 type 2" evidence="8">
    <location>
        <begin position="130"/>
        <end position="181"/>
    </location>
</feature>
<evidence type="ECO:0000256" key="1">
    <source>
        <dbReference type="ARBA" id="ARBA00010641"/>
    </source>
</evidence>
<keyword evidence="3 6" id="KW-0731">Sigma factor</keyword>
<evidence type="ECO:0000256" key="6">
    <source>
        <dbReference type="RuleBase" id="RU000716"/>
    </source>
</evidence>
<dbReference type="EMBL" id="MIPT01000001">
    <property type="protein sequence ID" value="OHT18834.1"/>
    <property type="molecule type" value="Genomic_DNA"/>
</dbReference>
<evidence type="ECO:0000256" key="4">
    <source>
        <dbReference type="ARBA" id="ARBA00023125"/>
    </source>
</evidence>
<dbReference type="InterPro" id="IPR013249">
    <property type="entry name" value="RNA_pol_sigma70_r4_t2"/>
</dbReference>
<dbReference type="GO" id="GO:0016987">
    <property type="term" value="F:sigma factor activity"/>
    <property type="evidence" value="ECO:0007669"/>
    <property type="project" value="UniProtKB-KW"/>
</dbReference>
<evidence type="ECO:0000256" key="3">
    <source>
        <dbReference type="ARBA" id="ARBA00023082"/>
    </source>
</evidence>
<dbReference type="SUPFAM" id="SSF88946">
    <property type="entry name" value="Sigma2 domain of RNA polymerase sigma factors"/>
    <property type="match status" value="1"/>
</dbReference>
<dbReference type="AlphaFoldDB" id="A0A1S1H9N4"/>
<comment type="caution">
    <text evidence="9">The sequence shown here is derived from an EMBL/GenBank/DDBJ whole genome shotgun (WGS) entry which is preliminary data.</text>
</comment>
<dbReference type="OrthoDB" id="7041663at2"/>
<dbReference type="InterPro" id="IPR013325">
    <property type="entry name" value="RNA_pol_sigma_r2"/>
</dbReference>
<dbReference type="GO" id="GO:0006352">
    <property type="term" value="P:DNA-templated transcription initiation"/>
    <property type="evidence" value="ECO:0007669"/>
    <property type="project" value="InterPro"/>
</dbReference>
<comment type="similarity">
    <text evidence="1 6">Belongs to the sigma-70 factor family. ECF subfamily.</text>
</comment>
<dbReference type="PANTHER" id="PTHR43133:SF51">
    <property type="entry name" value="RNA POLYMERASE SIGMA FACTOR"/>
    <property type="match status" value="1"/>
</dbReference>
<dbReference type="NCBIfam" id="TIGR02937">
    <property type="entry name" value="sigma70-ECF"/>
    <property type="match status" value="1"/>
</dbReference>
<dbReference type="InterPro" id="IPR014284">
    <property type="entry name" value="RNA_pol_sigma-70_dom"/>
</dbReference>
<dbReference type="RefSeq" id="WP_070932582.1">
    <property type="nucleotide sequence ID" value="NZ_MIPT01000001.1"/>
</dbReference>
<dbReference type="Proteomes" id="UP000179467">
    <property type="component" value="Unassembled WGS sequence"/>
</dbReference>
<dbReference type="InterPro" id="IPR013324">
    <property type="entry name" value="RNA_pol_sigma_r3/r4-like"/>
</dbReference>
<reference evidence="9 10" key="1">
    <citation type="submission" date="2016-09" db="EMBL/GenBank/DDBJ databases">
        <title>Metabolic pathway, cell adaptation mechanisms and a novel monoxygenase revealed through proteogenomic-transcription analysis of a Sphingomonas haloaromaticamans strain degrading the fungicide ortho-phenylphenol.</title>
        <authorList>
            <person name="Perruchon C."/>
            <person name="Papadopoulou E.S."/>
            <person name="Rousidou C."/>
            <person name="Vasileiadis S."/>
            <person name="Tanou G."/>
            <person name="Amoutzias G."/>
            <person name="Molassiotis A."/>
            <person name="Karpouzas D.G."/>
        </authorList>
    </citation>
    <scope>NUCLEOTIDE SEQUENCE [LARGE SCALE GENOMIC DNA]</scope>
    <source>
        <strain evidence="9 10">P3</strain>
    </source>
</reference>
<dbReference type="Pfam" id="PF08281">
    <property type="entry name" value="Sigma70_r4_2"/>
    <property type="match status" value="1"/>
</dbReference>
<proteinExistence type="inferred from homology"/>
<evidence type="ECO:0000259" key="7">
    <source>
        <dbReference type="Pfam" id="PF04542"/>
    </source>
</evidence>
<evidence type="ECO:0000313" key="9">
    <source>
        <dbReference type="EMBL" id="OHT18834.1"/>
    </source>
</evidence>
<keyword evidence="5 6" id="KW-0804">Transcription</keyword>
<dbReference type="Gene3D" id="1.10.10.10">
    <property type="entry name" value="Winged helix-like DNA-binding domain superfamily/Winged helix DNA-binding domain"/>
    <property type="match status" value="1"/>
</dbReference>
<feature type="domain" description="RNA polymerase sigma-70 region 2" evidence="7">
    <location>
        <begin position="29"/>
        <end position="94"/>
    </location>
</feature>